<dbReference type="EMBL" id="CAJNOR010012956">
    <property type="protein sequence ID" value="CAF1670645.1"/>
    <property type="molecule type" value="Genomic_DNA"/>
</dbReference>
<feature type="region of interest" description="Disordered" evidence="1">
    <location>
        <begin position="57"/>
        <end position="77"/>
    </location>
</feature>
<keyword evidence="4" id="KW-1185">Reference proteome</keyword>
<evidence type="ECO:0000256" key="1">
    <source>
        <dbReference type="SAM" id="MobiDB-lite"/>
    </source>
</evidence>
<protein>
    <recommendedName>
        <fullName evidence="2">Calcium/calmodulin-dependent protein kinase II association-domain domain-containing protein</fullName>
    </recommendedName>
</protein>
<reference evidence="3" key="1">
    <citation type="submission" date="2021-02" db="EMBL/GenBank/DDBJ databases">
        <authorList>
            <person name="Nowell W R."/>
        </authorList>
    </citation>
    <scope>NUCLEOTIDE SEQUENCE</scope>
</reference>
<name>A0A816G8N8_ADIRI</name>
<dbReference type="Pfam" id="PF08332">
    <property type="entry name" value="CaMKII_AD"/>
    <property type="match status" value="1"/>
</dbReference>
<evidence type="ECO:0000313" key="4">
    <source>
        <dbReference type="Proteomes" id="UP000663828"/>
    </source>
</evidence>
<proteinExistence type="predicted"/>
<gene>
    <name evidence="3" type="ORF">XAT740_LOCUS58614</name>
</gene>
<organism evidence="3 4">
    <name type="scientific">Adineta ricciae</name>
    <name type="common">Rotifer</name>
    <dbReference type="NCBI Taxonomy" id="249248"/>
    <lineage>
        <taxon>Eukaryota</taxon>
        <taxon>Metazoa</taxon>
        <taxon>Spiralia</taxon>
        <taxon>Gnathifera</taxon>
        <taxon>Rotifera</taxon>
        <taxon>Eurotatoria</taxon>
        <taxon>Bdelloidea</taxon>
        <taxon>Adinetida</taxon>
        <taxon>Adinetidae</taxon>
        <taxon>Adineta</taxon>
    </lineage>
</organism>
<dbReference type="GO" id="GO:0005516">
    <property type="term" value="F:calmodulin binding"/>
    <property type="evidence" value="ECO:0007669"/>
    <property type="project" value="InterPro"/>
</dbReference>
<dbReference type="Gene3D" id="3.10.450.50">
    <property type="match status" value="1"/>
</dbReference>
<sequence length="195" mass="20908">GAILSTMFVNRTLIPNSAVFAGTSAATNGKKSTVPTTGSGTSPVTTSALASVFAIGGNRRPTTQSDNSAIKESADSNSATIDDANDLERVDRISGKKPFPSSTKPSMLTLTSQATKVTNLNSEITKVTEQLLQAIVNGDYDMYKTLCDPKITCFEPETIGNLVEGLDFHKFYFDTAWYRVAMLFKDLSDVSISSE</sequence>
<evidence type="ECO:0000259" key="2">
    <source>
        <dbReference type="Pfam" id="PF08332"/>
    </source>
</evidence>
<feature type="compositionally biased region" description="Polar residues" evidence="1">
    <location>
        <begin position="60"/>
        <end position="77"/>
    </location>
</feature>
<dbReference type="AlphaFoldDB" id="A0A816G8N8"/>
<dbReference type="SUPFAM" id="SSF54427">
    <property type="entry name" value="NTF2-like"/>
    <property type="match status" value="1"/>
</dbReference>
<accession>A0A816G8N8</accession>
<dbReference type="InterPro" id="IPR013543">
    <property type="entry name" value="Ca/CaM-dep_prot_kinase-assoc"/>
</dbReference>
<feature type="domain" description="Calcium/calmodulin-dependent protein kinase II association-domain" evidence="2">
    <location>
        <begin position="122"/>
        <end position="178"/>
    </location>
</feature>
<dbReference type="Proteomes" id="UP000663828">
    <property type="component" value="Unassembled WGS sequence"/>
</dbReference>
<evidence type="ECO:0000313" key="3">
    <source>
        <dbReference type="EMBL" id="CAF1670645.1"/>
    </source>
</evidence>
<dbReference type="InterPro" id="IPR032710">
    <property type="entry name" value="NTF2-like_dom_sf"/>
</dbReference>
<dbReference type="GO" id="GO:0004683">
    <property type="term" value="F:calcium/calmodulin-dependent protein kinase activity"/>
    <property type="evidence" value="ECO:0007669"/>
    <property type="project" value="InterPro"/>
</dbReference>
<feature type="non-terminal residue" evidence="3">
    <location>
        <position position="1"/>
    </location>
</feature>
<comment type="caution">
    <text evidence="3">The sequence shown here is derived from an EMBL/GenBank/DDBJ whole genome shotgun (WGS) entry which is preliminary data.</text>
</comment>